<keyword evidence="6 12" id="KW-0547">Nucleotide-binding</keyword>
<dbReference type="PRINTS" id="PR00983">
    <property type="entry name" value="TRNASYNTHCYS"/>
</dbReference>
<proteinExistence type="inferred from homology"/>
<evidence type="ECO:0000256" key="4">
    <source>
        <dbReference type="ARBA" id="ARBA00022598"/>
    </source>
</evidence>
<feature type="short sequence motif" description="'HIGH' region" evidence="12">
    <location>
        <begin position="54"/>
        <end position="64"/>
    </location>
</feature>
<dbReference type="EMBL" id="AP019723">
    <property type="protein sequence ID" value="BBK83756.1"/>
    <property type="molecule type" value="Genomic_DNA"/>
</dbReference>
<comment type="subcellular location">
    <subcellularLocation>
        <location evidence="12">Cytoplasm</location>
    </subcellularLocation>
</comment>
<evidence type="ECO:0000256" key="1">
    <source>
        <dbReference type="ARBA" id="ARBA00005594"/>
    </source>
</evidence>
<dbReference type="InterPro" id="IPR009080">
    <property type="entry name" value="tRNAsynth_Ia_anticodon-bd"/>
</dbReference>
<evidence type="ECO:0000256" key="12">
    <source>
        <dbReference type="HAMAP-Rule" id="MF_00041"/>
    </source>
</evidence>
<keyword evidence="10 12" id="KW-0030">Aminoacyl-tRNA synthetase</keyword>
<feature type="short sequence motif" description="'KMSKS' region" evidence="12">
    <location>
        <begin position="293"/>
        <end position="297"/>
    </location>
</feature>
<feature type="compositionally biased region" description="Basic and acidic residues" evidence="13">
    <location>
        <begin position="195"/>
        <end position="213"/>
    </location>
</feature>
<dbReference type="GO" id="GO:0016874">
    <property type="term" value="F:ligase activity"/>
    <property type="evidence" value="ECO:0007669"/>
    <property type="project" value="UniProtKB-KW"/>
</dbReference>
<evidence type="ECO:0000256" key="9">
    <source>
        <dbReference type="ARBA" id="ARBA00022917"/>
    </source>
</evidence>
<feature type="binding site" evidence="12">
    <location>
        <position position="266"/>
    </location>
    <ligand>
        <name>Zn(2+)</name>
        <dbReference type="ChEBI" id="CHEBI:29105"/>
    </ligand>
</feature>
<gene>
    <name evidence="12 15" type="primary">cysS</name>
    <name evidence="15" type="ORF">CacPP4_03710</name>
</gene>
<keyword evidence="5 12" id="KW-0479">Metal-binding</keyword>
<dbReference type="InterPro" id="IPR056411">
    <property type="entry name" value="CysS_C"/>
</dbReference>
<feature type="domain" description="Cysteinyl-tRNA synthetase class Ia DALR" evidence="14">
    <location>
        <begin position="376"/>
        <end position="438"/>
    </location>
</feature>
<keyword evidence="8 12" id="KW-0067">ATP-binding</keyword>
<sequence>MLANLGHTLMVSDVSGYTGNLSHVTFKLYNTATHGIETFKPLREGQVSIYHCGMTVQSSPHLGHIRKEVVFDVLRRWLECSGYRVTVVANVTDIDDKILAKSAAAGTPWWAHAYHYENELHAAYKALGCRPPTYEPRATGHIPEMIELVKTLIEKGHAYPAPDGSGDVYFDVRSWPRYGELSGMRVDEMSPAEDSDPRGKRDPRDFALWKGHKEDEPETASWVSPWGRGRPGWHLECSAMSGKYLGEAFDIHGGGIDLRFPHHENELAQSAAAGRPFAHYWMHNAWVTMSGEKMSKSLGNTAQVSEVTKTYSPRAVRYFLLAPHYRSMIEFSPSDEGTKGSLDEATKAIERIDSFLDRASNLVGEQVTASHELSEAFVIAMDDDLGTPQAVAALFSQITEGNKSVSIGDAEATRHHLSQVKAMLAVFGLDPQAPEWADTATGDARLEPVVDGLVQAMLDQRAEARARKDWTTADAIRDTLTNLGLTIEDTPTGAHWSLS</sequence>
<evidence type="ECO:0000256" key="2">
    <source>
        <dbReference type="ARBA" id="ARBA00011245"/>
    </source>
</evidence>
<comment type="catalytic activity">
    <reaction evidence="11 12">
        <text>tRNA(Cys) + L-cysteine + ATP = L-cysteinyl-tRNA(Cys) + AMP + diphosphate</text>
        <dbReference type="Rhea" id="RHEA:17773"/>
        <dbReference type="Rhea" id="RHEA-COMP:9661"/>
        <dbReference type="Rhea" id="RHEA-COMP:9679"/>
        <dbReference type="ChEBI" id="CHEBI:30616"/>
        <dbReference type="ChEBI" id="CHEBI:33019"/>
        <dbReference type="ChEBI" id="CHEBI:35235"/>
        <dbReference type="ChEBI" id="CHEBI:78442"/>
        <dbReference type="ChEBI" id="CHEBI:78517"/>
        <dbReference type="ChEBI" id="CHEBI:456215"/>
        <dbReference type="EC" id="6.1.1.16"/>
    </reaction>
</comment>
<evidence type="ECO:0000256" key="5">
    <source>
        <dbReference type="ARBA" id="ARBA00022723"/>
    </source>
</evidence>
<evidence type="ECO:0000313" key="15">
    <source>
        <dbReference type="EMBL" id="BBK83756.1"/>
    </source>
</evidence>
<evidence type="ECO:0000256" key="11">
    <source>
        <dbReference type="ARBA" id="ARBA00047398"/>
    </source>
</evidence>
<evidence type="ECO:0000256" key="13">
    <source>
        <dbReference type="SAM" id="MobiDB-lite"/>
    </source>
</evidence>
<comment type="subunit">
    <text evidence="2 12">Monomer.</text>
</comment>
<keyword evidence="16" id="KW-1185">Reference proteome</keyword>
<keyword evidence="7 12" id="KW-0862">Zinc</keyword>
<dbReference type="PANTHER" id="PTHR10890">
    <property type="entry name" value="CYSTEINYL-TRNA SYNTHETASE"/>
    <property type="match status" value="1"/>
</dbReference>
<dbReference type="InterPro" id="IPR014729">
    <property type="entry name" value="Rossmann-like_a/b/a_fold"/>
</dbReference>
<name>A0ABM7GX08_CUTAC</name>
<dbReference type="EC" id="6.1.1.16" evidence="12"/>
<keyword evidence="4 12" id="KW-0436">Ligase</keyword>
<feature type="binding site" evidence="12">
    <location>
        <position position="237"/>
    </location>
    <ligand>
        <name>Zn(2+)</name>
        <dbReference type="ChEBI" id="CHEBI:29105"/>
    </ligand>
</feature>
<feature type="binding site" evidence="12">
    <location>
        <position position="262"/>
    </location>
    <ligand>
        <name>Zn(2+)</name>
        <dbReference type="ChEBI" id="CHEBI:29105"/>
    </ligand>
</feature>
<feature type="binding site" evidence="12">
    <location>
        <position position="296"/>
    </location>
    <ligand>
        <name>ATP</name>
        <dbReference type="ChEBI" id="CHEBI:30616"/>
    </ligand>
</feature>
<dbReference type="InterPro" id="IPR015273">
    <property type="entry name" value="Cys-tRNA-synt_Ia_DALR"/>
</dbReference>
<dbReference type="InterPro" id="IPR024909">
    <property type="entry name" value="Cys-tRNA/MSH_ligase"/>
</dbReference>
<keyword evidence="3 12" id="KW-0963">Cytoplasm</keyword>
<keyword evidence="9 12" id="KW-0648">Protein biosynthesis</keyword>
<comment type="similarity">
    <text evidence="1 12">Belongs to the class-I aminoacyl-tRNA synthetase family.</text>
</comment>
<organism evidence="15 16">
    <name type="scientific">Cutibacterium acnes subsp. acnes</name>
    <dbReference type="NCBI Taxonomy" id="1734925"/>
    <lineage>
        <taxon>Bacteria</taxon>
        <taxon>Bacillati</taxon>
        <taxon>Actinomycetota</taxon>
        <taxon>Actinomycetes</taxon>
        <taxon>Propionibacteriales</taxon>
        <taxon>Propionibacteriaceae</taxon>
        <taxon>Cutibacterium</taxon>
    </lineage>
</organism>
<evidence type="ECO:0000256" key="3">
    <source>
        <dbReference type="ARBA" id="ARBA00022490"/>
    </source>
</evidence>
<dbReference type="Gene3D" id="3.40.50.620">
    <property type="entry name" value="HUPs"/>
    <property type="match status" value="1"/>
</dbReference>
<dbReference type="CDD" id="cd00672">
    <property type="entry name" value="CysRS_core"/>
    <property type="match status" value="1"/>
</dbReference>
<dbReference type="NCBIfam" id="TIGR00435">
    <property type="entry name" value="cysS"/>
    <property type="match status" value="1"/>
</dbReference>
<dbReference type="Gene3D" id="1.20.120.1910">
    <property type="entry name" value="Cysteine-tRNA ligase, C-terminal anti-codon recognition domain"/>
    <property type="match status" value="1"/>
</dbReference>
<dbReference type="SMART" id="SM00840">
    <property type="entry name" value="DALR_2"/>
    <property type="match status" value="1"/>
</dbReference>
<dbReference type="SUPFAM" id="SSF52374">
    <property type="entry name" value="Nucleotidylyl transferase"/>
    <property type="match status" value="1"/>
</dbReference>
<evidence type="ECO:0000256" key="8">
    <source>
        <dbReference type="ARBA" id="ARBA00022840"/>
    </source>
</evidence>
<dbReference type="InterPro" id="IPR032678">
    <property type="entry name" value="tRNA-synt_1_cat_dom"/>
</dbReference>
<feature type="region of interest" description="Disordered" evidence="13">
    <location>
        <begin position="186"/>
        <end position="213"/>
    </location>
</feature>
<feature type="binding site" evidence="12">
    <location>
        <position position="52"/>
    </location>
    <ligand>
        <name>Zn(2+)</name>
        <dbReference type="ChEBI" id="CHEBI:29105"/>
    </ligand>
</feature>
<reference evidence="15 16" key="1">
    <citation type="submission" date="2019-06" db="EMBL/GenBank/DDBJ databases">
        <title>Complete genome sequence of Cutibacterium acnes subsp. acnes NBRC 107605.</title>
        <authorList>
            <person name="Miura T."/>
            <person name="Furukawa M."/>
            <person name="Shimamura M."/>
            <person name="Ohyama Y."/>
            <person name="Yamazoe A."/>
            <person name="Kawasaki H."/>
        </authorList>
    </citation>
    <scope>NUCLEOTIDE SEQUENCE [LARGE SCALE GENOMIC DNA]</scope>
    <source>
        <strain evidence="15 16">NBRC 107605</strain>
    </source>
</reference>
<evidence type="ECO:0000256" key="10">
    <source>
        <dbReference type="ARBA" id="ARBA00023146"/>
    </source>
</evidence>
<dbReference type="Pfam" id="PF23493">
    <property type="entry name" value="CysS_C"/>
    <property type="match status" value="1"/>
</dbReference>
<dbReference type="Pfam" id="PF01406">
    <property type="entry name" value="tRNA-synt_1e"/>
    <property type="match status" value="1"/>
</dbReference>
<evidence type="ECO:0000256" key="6">
    <source>
        <dbReference type="ARBA" id="ARBA00022741"/>
    </source>
</evidence>
<dbReference type="SUPFAM" id="SSF47323">
    <property type="entry name" value="Anticodon-binding domain of a subclass of class I aminoacyl-tRNA synthetases"/>
    <property type="match status" value="1"/>
</dbReference>
<dbReference type="Pfam" id="PF09190">
    <property type="entry name" value="DALR_2"/>
    <property type="match status" value="1"/>
</dbReference>
<accession>A0ABM7GX08</accession>
<evidence type="ECO:0000256" key="7">
    <source>
        <dbReference type="ARBA" id="ARBA00022833"/>
    </source>
</evidence>
<dbReference type="PANTHER" id="PTHR10890:SF30">
    <property type="entry name" value="CYSTEINE--TRNA LIGASE"/>
    <property type="match status" value="1"/>
</dbReference>
<comment type="cofactor">
    <cofactor evidence="12">
        <name>Zn(2+)</name>
        <dbReference type="ChEBI" id="CHEBI:29105"/>
    </cofactor>
    <text evidence="12">Binds 1 zinc ion per subunit.</text>
</comment>
<dbReference type="HAMAP" id="MF_00041">
    <property type="entry name" value="Cys_tRNA_synth"/>
    <property type="match status" value="1"/>
</dbReference>
<evidence type="ECO:0000259" key="14">
    <source>
        <dbReference type="SMART" id="SM00840"/>
    </source>
</evidence>
<evidence type="ECO:0000313" key="16">
    <source>
        <dbReference type="Proteomes" id="UP000318594"/>
    </source>
</evidence>
<dbReference type="InterPro" id="IPR015803">
    <property type="entry name" value="Cys-tRNA-ligase"/>
</dbReference>
<protein>
    <recommendedName>
        <fullName evidence="12">Cysteine--tRNA ligase</fullName>
        <ecNumber evidence="12">6.1.1.16</ecNumber>
    </recommendedName>
    <alternativeName>
        <fullName evidence="12">Cysteinyl-tRNA synthetase</fullName>
        <shortName evidence="12">CysRS</shortName>
    </alternativeName>
</protein>
<dbReference type="Proteomes" id="UP000318594">
    <property type="component" value="Chromosome"/>
</dbReference>